<evidence type="ECO:0000313" key="1">
    <source>
        <dbReference type="EMBL" id="GFC91455.1"/>
    </source>
</evidence>
<proteinExistence type="predicted"/>
<protein>
    <submittedName>
        <fullName evidence="1">Uncharacterized protein</fullName>
    </submittedName>
</protein>
<reference evidence="1" key="1">
    <citation type="journal article" date="2019" name="Sci. Rep.">
        <title>Draft genome of Tanacetum cinerariifolium, the natural source of mosquito coil.</title>
        <authorList>
            <person name="Yamashiro T."/>
            <person name="Shiraishi A."/>
            <person name="Satake H."/>
            <person name="Nakayama K."/>
        </authorList>
    </citation>
    <scope>NUCLEOTIDE SEQUENCE</scope>
</reference>
<sequence>MTNSDKELDLVAADVAIPDPTPKDLVARALSAKFMAKAESFKKQKALLLGDAPSHVVKRTSDDDEDAYVEIPLITPIRSAAVIPTEGNQGGGSALPAAKDSQGKAIMTDAANPSSGGVSHSCYSVLPTSSFRDLSGDVIHMDFFPFSPSPYCDTYP</sequence>
<comment type="caution">
    <text evidence="1">The sequence shown here is derived from an EMBL/GenBank/DDBJ whole genome shotgun (WGS) entry which is preliminary data.</text>
</comment>
<gene>
    <name evidence="1" type="ORF">Tci_863425</name>
</gene>
<dbReference type="EMBL" id="BKCJ011131858">
    <property type="protein sequence ID" value="GFC91455.1"/>
    <property type="molecule type" value="Genomic_DNA"/>
</dbReference>
<organism evidence="1">
    <name type="scientific">Tanacetum cinerariifolium</name>
    <name type="common">Dalmatian daisy</name>
    <name type="synonym">Chrysanthemum cinerariifolium</name>
    <dbReference type="NCBI Taxonomy" id="118510"/>
    <lineage>
        <taxon>Eukaryota</taxon>
        <taxon>Viridiplantae</taxon>
        <taxon>Streptophyta</taxon>
        <taxon>Embryophyta</taxon>
        <taxon>Tracheophyta</taxon>
        <taxon>Spermatophyta</taxon>
        <taxon>Magnoliopsida</taxon>
        <taxon>eudicotyledons</taxon>
        <taxon>Gunneridae</taxon>
        <taxon>Pentapetalae</taxon>
        <taxon>asterids</taxon>
        <taxon>campanulids</taxon>
        <taxon>Asterales</taxon>
        <taxon>Asteraceae</taxon>
        <taxon>Asteroideae</taxon>
        <taxon>Anthemideae</taxon>
        <taxon>Anthemidinae</taxon>
        <taxon>Tanacetum</taxon>
    </lineage>
</organism>
<accession>A0A699S220</accession>
<name>A0A699S220_TANCI</name>
<dbReference type="AlphaFoldDB" id="A0A699S220"/>
<feature type="non-terminal residue" evidence="1">
    <location>
        <position position="156"/>
    </location>
</feature>